<evidence type="ECO:0000256" key="2">
    <source>
        <dbReference type="SAM" id="Phobius"/>
    </source>
</evidence>
<keyword evidence="2" id="KW-1133">Transmembrane helix</keyword>
<feature type="compositionally biased region" description="Basic residues" evidence="1">
    <location>
        <begin position="1"/>
        <end position="12"/>
    </location>
</feature>
<reference evidence="4 5" key="1">
    <citation type="submission" date="2013-05" db="EMBL/GenBank/DDBJ databases">
        <title>Drechslerella stenobrocha genome reveals carnivorous origination and mechanical trapping mechanism of predatory fungi.</title>
        <authorList>
            <person name="Liu X."/>
            <person name="Zhang W."/>
            <person name="Liu K."/>
        </authorList>
    </citation>
    <scope>NUCLEOTIDE SEQUENCE [LARGE SCALE GENOMIC DNA]</scope>
    <source>
        <strain evidence="4 5">248</strain>
    </source>
</reference>
<dbReference type="EMBL" id="KI966372">
    <property type="protein sequence ID" value="EWC48547.1"/>
    <property type="molecule type" value="Genomic_DNA"/>
</dbReference>
<dbReference type="OrthoDB" id="5597489at2759"/>
<feature type="region of interest" description="Disordered" evidence="1">
    <location>
        <begin position="1"/>
        <end position="22"/>
    </location>
</feature>
<feature type="domain" description="DUF7719" evidence="3">
    <location>
        <begin position="162"/>
        <end position="228"/>
    </location>
</feature>
<protein>
    <recommendedName>
        <fullName evidence="3">DUF7719 domain-containing protein</fullName>
    </recommendedName>
</protein>
<evidence type="ECO:0000313" key="4">
    <source>
        <dbReference type="EMBL" id="EWC48547.1"/>
    </source>
</evidence>
<evidence type="ECO:0000259" key="3">
    <source>
        <dbReference type="Pfam" id="PF24841"/>
    </source>
</evidence>
<feature type="transmembrane region" description="Helical" evidence="2">
    <location>
        <begin position="133"/>
        <end position="151"/>
    </location>
</feature>
<dbReference type="AlphaFoldDB" id="W7I913"/>
<keyword evidence="2" id="KW-0472">Membrane</keyword>
<evidence type="ECO:0000256" key="1">
    <source>
        <dbReference type="SAM" id="MobiDB-lite"/>
    </source>
</evidence>
<dbReference type="Proteomes" id="UP000024837">
    <property type="component" value="Unassembled WGS sequence"/>
</dbReference>
<gene>
    <name evidence="4" type="ORF">DRE_01769</name>
</gene>
<dbReference type="HOGENOM" id="CLU_1124292_0_0_1"/>
<proteinExistence type="predicted"/>
<feature type="transmembrane region" description="Helical" evidence="2">
    <location>
        <begin position="198"/>
        <end position="222"/>
    </location>
</feature>
<keyword evidence="5" id="KW-1185">Reference proteome</keyword>
<dbReference type="PANTHER" id="PTHR37846">
    <property type="entry name" value="YALI0B21296P"/>
    <property type="match status" value="1"/>
</dbReference>
<sequence>MARQRKAAKAKAAKASTDSEVEEIPRTLLDQLQSSTPFDINQLHRPLAEALSKSTKPGGVTFNEYNIPMGTPQRLRPEKTLVDQIDPEEDEDAIEPIGDAGQTFFFSVPLTMLLCVFYILIQKQYLEEPKYSHAFIRSAQSFIPIWFVLYLTHPRRHWVTVQFVFFATAVSAGCWTIYNVNQNGYYAVMRMVPPLGIMLVYSVIEMELIPAAISLICIVSYLQYKGFGVT</sequence>
<accession>W7I913</accession>
<name>W7I913_9PEZI</name>
<dbReference type="Pfam" id="PF24841">
    <property type="entry name" value="DUF7719"/>
    <property type="match status" value="1"/>
</dbReference>
<keyword evidence="2" id="KW-0812">Transmembrane</keyword>
<evidence type="ECO:0000313" key="5">
    <source>
        <dbReference type="Proteomes" id="UP000024837"/>
    </source>
</evidence>
<feature type="transmembrane region" description="Helical" evidence="2">
    <location>
        <begin position="104"/>
        <end position="121"/>
    </location>
</feature>
<dbReference type="PANTHER" id="PTHR37846:SF1">
    <property type="entry name" value="DEACETYLASE-LIKE PROTEIN"/>
    <property type="match status" value="1"/>
</dbReference>
<dbReference type="InterPro" id="IPR056136">
    <property type="entry name" value="DUF7719"/>
</dbReference>
<organism evidence="4 5">
    <name type="scientific">Drechslerella stenobrocha 248</name>
    <dbReference type="NCBI Taxonomy" id="1043628"/>
    <lineage>
        <taxon>Eukaryota</taxon>
        <taxon>Fungi</taxon>
        <taxon>Dikarya</taxon>
        <taxon>Ascomycota</taxon>
        <taxon>Pezizomycotina</taxon>
        <taxon>Orbiliomycetes</taxon>
        <taxon>Orbiliales</taxon>
        <taxon>Orbiliaceae</taxon>
        <taxon>Drechslerella</taxon>
    </lineage>
</organism>
<feature type="transmembrane region" description="Helical" evidence="2">
    <location>
        <begin position="158"/>
        <end position="178"/>
    </location>
</feature>